<proteinExistence type="predicted"/>
<sequence length="218" mass="23167">MDTFIRFNTRFLPPSRDQTSTPLGSFLLPEHDARAPVAGWSPAPTQKPAGFLRVPELLKRQTSSGTSFEISSYSVSLAIDGYLNEESAQYVVCAGGSLPFLDAGLPGWACCGAGSSCQMFTSCVPQVSLASCANENSCDSNNFVLKCDASYPYCHVEVLIGAAAQPLTDYFCATVPSTRTLFASATDGTSPHATYYYTSVSVPATITSSPTVLIRQPS</sequence>
<dbReference type="Proteomes" id="UP000566819">
    <property type="component" value="Unassembled WGS sequence"/>
</dbReference>
<reference evidence="1 2" key="1">
    <citation type="submission" date="2020-03" db="EMBL/GenBank/DDBJ databases">
        <title>Draft Genome Sequence of Cudoniella acicularis.</title>
        <authorList>
            <person name="Buettner E."/>
            <person name="Kellner H."/>
        </authorList>
    </citation>
    <scope>NUCLEOTIDE SEQUENCE [LARGE SCALE GENOMIC DNA]</scope>
    <source>
        <strain evidence="1 2">DSM 108380</strain>
    </source>
</reference>
<gene>
    <name evidence="1" type="ORF">G7Y89_g15558</name>
</gene>
<comment type="caution">
    <text evidence="1">The sequence shown here is derived from an EMBL/GenBank/DDBJ whole genome shotgun (WGS) entry which is preliminary data.</text>
</comment>
<accession>A0A8H4QKP2</accession>
<protein>
    <submittedName>
        <fullName evidence="1">Uncharacterized protein</fullName>
    </submittedName>
</protein>
<evidence type="ECO:0000313" key="2">
    <source>
        <dbReference type="Proteomes" id="UP000566819"/>
    </source>
</evidence>
<dbReference type="OrthoDB" id="5347452at2759"/>
<dbReference type="EMBL" id="JAAMPI010002488">
    <property type="protein sequence ID" value="KAF4612814.1"/>
    <property type="molecule type" value="Genomic_DNA"/>
</dbReference>
<evidence type="ECO:0000313" key="1">
    <source>
        <dbReference type="EMBL" id="KAF4612814.1"/>
    </source>
</evidence>
<dbReference type="AlphaFoldDB" id="A0A8H4QKP2"/>
<keyword evidence="2" id="KW-1185">Reference proteome</keyword>
<organism evidence="1 2">
    <name type="scientific">Cudoniella acicularis</name>
    <dbReference type="NCBI Taxonomy" id="354080"/>
    <lineage>
        <taxon>Eukaryota</taxon>
        <taxon>Fungi</taxon>
        <taxon>Dikarya</taxon>
        <taxon>Ascomycota</taxon>
        <taxon>Pezizomycotina</taxon>
        <taxon>Leotiomycetes</taxon>
        <taxon>Helotiales</taxon>
        <taxon>Tricladiaceae</taxon>
        <taxon>Cudoniella</taxon>
    </lineage>
</organism>
<name>A0A8H4QKP2_9HELO</name>